<dbReference type="KEGG" id="dya:Dyak_GE15345"/>
<dbReference type="SMR" id="B4P3M7"/>
<dbReference type="OrthoDB" id="547796at2759"/>
<evidence type="ECO:0000313" key="3">
    <source>
        <dbReference type="EMBL" id="EDW87294.2"/>
    </source>
</evidence>
<dbReference type="AlphaFoldDB" id="B4P3M7"/>
<sequence>MNMPILGEMFPAKLGPNLVTASRVLRSPLGQALVSFLVGYFVTTKLSQFYGKFKRDAEKCEESLEDLDIPPREESEPANKGHDIVLLTTEELTAFDGSSPSLPIYTALNGLIYDLSPGRESFSSHGPYSLLAGCNANKVLNIACNSMDVCAANVISRWEQSLKAEFKIVGYLVDADMYFDGDSLENHEVSATEDQTEQTDVV</sequence>
<reference evidence="3 4" key="2">
    <citation type="journal article" date="2007" name="PLoS Biol.">
        <title>Principles of genome evolution in the Drosophila melanogaster species group.</title>
        <authorList>
            <person name="Ranz J.M."/>
            <person name="Maurin D."/>
            <person name="Chan Y.S."/>
            <person name="von Grotthuss M."/>
            <person name="Hillier L.W."/>
            <person name="Roote J."/>
            <person name="Ashburner M."/>
            <person name="Bergman C.M."/>
        </authorList>
    </citation>
    <scope>NUCLEOTIDE SEQUENCE [LARGE SCALE GENOMIC DNA]</scope>
    <source>
        <strain evidence="4">Tai18E2 / Tucson 14021-0261.01</strain>
    </source>
</reference>
<dbReference type="InterPro" id="IPR001199">
    <property type="entry name" value="Cyt_B5-like_heme/steroid-bd"/>
</dbReference>
<proteinExistence type="inferred from homology"/>
<name>B4P3M7_DROYA</name>
<dbReference type="PANTHER" id="PTHR10281">
    <property type="entry name" value="MEMBRANE-ASSOCIATED PROGESTERONE RECEPTOR COMPONENT-RELATED"/>
    <property type="match status" value="1"/>
</dbReference>
<dbReference type="EMBL" id="CM000157">
    <property type="protein sequence ID" value="EDW87294.2"/>
    <property type="molecule type" value="Genomic_DNA"/>
</dbReference>
<evidence type="ECO:0000256" key="1">
    <source>
        <dbReference type="ARBA" id="ARBA00038357"/>
    </source>
</evidence>
<reference evidence="3 4" key="1">
    <citation type="journal article" date="2007" name="Nature">
        <title>Evolution of genes and genomes on the Drosophila phylogeny.</title>
        <authorList>
            <consortium name="Drosophila 12 Genomes Consortium"/>
            <person name="Clark A.G."/>
            <person name="Eisen M.B."/>
            <person name="Smith D.R."/>
            <person name="Bergman C.M."/>
            <person name="Oliver B."/>
            <person name="Markow T.A."/>
            <person name="Kaufman T.C."/>
            <person name="Kellis M."/>
            <person name="Gelbart W."/>
            <person name="Iyer V.N."/>
            <person name="Pollard D.A."/>
            <person name="Sackton T.B."/>
            <person name="Larracuente A.M."/>
            <person name="Singh N.D."/>
            <person name="Abad J.P."/>
            <person name="Abt D.N."/>
            <person name="Adryan B."/>
            <person name="Aguade M."/>
            <person name="Akashi H."/>
            <person name="Anderson W.W."/>
            <person name="Aquadro C.F."/>
            <person name="Ardell D.H."/>
            <person name="Arguello R."/>
            <person name="Artieri C.G."/>
            <person name="Barbash D.A."/>
            <person name="Barker D."/>
            <person name="Barsanti P."/>
            <person name="Batterham P."/>
            <person name="Batzoglou S."/>
            <person name="Begun D."/>
            <person name="Bhutkar A."/>
            <person name="Blanco E."/>
            <person name="Bosak S.A."/>
            <person name="Bradley R.K."/>
            <person name="Brand A.D."/>
            <person name="Brent M.R."/>
            <person name="Brooks A.N."/>
            <person name="Brown R.H."/>
            <person name="Butlin R.K."/>
            <person name="Caggese C."/>
            <person name="Calvi B.R."/>
            <person name="Bernardo de Carvalho A."/>
            <person name="Caspi A."/>
            <person name="Castrezana S."/>
            <person name="Celniker S.E."/>
            <person name="Chang J.L."/>
            <person name="Chapple C."/>
            <person name="Chatterji S."/>
            <person name="Chinwalla A."/>
            <person name="Civetta A."/>
            <person name="Clifton S.W."/>
            <person name="Comeron J.M."/>
            <person name="Costello J.C."/>
            <person name="Coyne J.A."/>
            <person name="Daub J."/>
            <person name="David R.G."/>
            <person name="Delcher A.L."/>
            <person name="Delehaunty K."/>
            <person name="Do C.B."/>
            <person name="Ebling H."/>
            <person name="Edwards K."/>
            <person name="Eickbush T."/>
            <person name="Evans J.D."/>
            <person name="Filipski A."/>
            <person name="Findeiss S."/>
            <person name="Freyhult E."/>
            <person name="Fulton L."/>
            <person name="Fulton R."/>
            <person name="Garcia A.C."/>
            <person name="Gardiner A."/>
            <person name="Garfield D.A."/>
            <person name="Garvin B.E."/>
            <person name="Gibson G."/>
            <person name="Gilbert D."/>
            <person name="Gnerre S."/>
            <person name="Godfrey J."/>
            <person name="Good R."/>
            <person name="Gotea V."/>
            <person name="Gravely B."/>
            <person name="Greenberg A.J."/>
            <person name="Griffiths-Jones S."/>
            <person name="Gross S."/>
            <person name="Guigo R."/>
            <person name="Gustafson E.A."/>
            <person name="Haerty W."/>
            <person name="Hahn M.W."/>
            <person name="Halligan D.L."/>
            <person name="Halpern A.L."/>
            <person name="Halter G.M."/>
            <person name="Han M.V."/>
            <person name="Heger A."/>
            <person name="Hillier L."/>
            <person name="Hinrichs A.S."/>
            <person name="Holmes I."/>
            <person name="Hoskins R.A."/>
            <person name="Hubisz M.J."/>
            <person name="Hultmark D."/>
            <person name="Huntley M.A."/>
            <person name="Jaffe D.B."/>
            <person name="Jagadeeshan S."/>
            <person name="Jeck W.R."/>
            <person name="Johnson J."/>
            <person name="Jones C.D."/>
            <person name="Jordan W.C."/>
            <person name="Karpen G.H."/>
            <person name="Kataoka E."/>
            <person name="Keightley P.D."/>
            <person name="Kheradpour P."/>
            <person name="Kirkness E.F."/>
            <person name="Koerich L.B."/>
            <person name="Kristiansen K."/>
            <person name="Kudrna D."/>
            <person name="Kulathinal R.J."/>
            <person name="Kumar S."/>
            <person name="Kwok R."/>
            <person name="Lander E."/>
            <person name="Langley C.H."/>
            <person name="Lapoint R."/>
            <person name="Lazzaro B.P."/>
            <person name="Lee S.J."/>
            <person name="Levesque L."/>
            <person name="Li R."/>
            <person name="Lin C.F."/>
            <person name="Lin M.F."/>
            <person name="Lindblad-Toh K."/>
            <person name="Llopart A."/>
            <person name="Long M."/>
            <person name="Low L."/>
            <person name="Lozovsky E."/>
            <person name="Lu J."/>
            <person name="Luo M."/>
            <person name="Machado C.A."/>
            <person name="Makalowski W."/>
            <person name="Marzo M."/>
            <person name="Matsuda M."/>
            <person name="Matzkin L."/>
            <person name="McAllister B."/>
            <person name="McBride C.S."/>
            <person name="McKernan B."/>
            <person name="McKernan K."/>
            <person name="Mendez-Lago M."/>
            <person name="Minx P."/>
            <person name="Mollenhauer M.U."/>
            <person name="Montooth K."/>
            <person name="Mount S.M."/>
            <person name="Mu X."/>
            <person name="Myers E."/>
            <person name="Negre B."/>
            <person name="Newfeld S."/>
            <person name="Nielsen R."/>
            <person name="Noor M.A."/>
            <person name="O'Grady P."/>
            <person name="Pachter L."/>
            <person name="Papaceit M."/>
            <person name="Parisi M.J."/>
            <person name="Parisi M."/>
            <person name="Parts L."/>
            <person name="Pedersen J.S."/>
            <person name="Pesole G."/>
            <person name="Phillippy A.M."/>
            <person name="Ponting C.P."/>
            <person name="Pop M."/>
            <person name="Porcelli D."/>
            <person name="Powell J.R."/>
            <person name="Prohaska S."/>
            <person name="Pruitt K."/>
            <person name="Puig M."/>
            <person name="Quesneville H."/>
            <person name="Ram K.R."/>
            <person name="Rand D."/>
            <person name="Rasmussen M.D."/>
            <person name="Reed L.K."/>
            <person name="Reenan R."/>
            <person name="Reily A."/>
            <person name="Remington K.A."/>
            <person name="Rieger T.T."/>
            <person name="Ritchie M.G."/>
            <person name="Robin C."/>
            <person name="Rogers Y.H."/>
            <person name="Rohde C."/>
            <person name="Rozas J."/>
            <person name="Rubenfield M.J."/>
            <person name="Ruiz A."/>
            <person name="Russo S."/>
            <person name="Salzberg S.L."/>
            <person name="Sanchez-Gracia A."/>
            <person name="Saranga D.J."/>
            <person name="Sato H."/>
            <person name="Schaeffer S.W."/>
            <person name="Schatz M.C."/>
            <person name="Schlenke T."/>
            <person name="Schwartz R."/>
            <person name="Segarra C."/>
            <person name="Singh R.S."/>
            <person name="Sirot L."/>
            <person name="Sirota M."/>
            <person name="Sisneros N.B."/>
            <person name="Smith C.D."/>
            <person name="Smith T.F."/>
            <person name="Spieth J."/>
            <person name="Stage D.E."/>
            <person name="Stark A."/>
            <person name="Stephan W."/>
            <person name="Strausberg R.L."/>
            <person name="Strempel S."/>
            <person name="Sturgill D."/>
            <person name="Sutton G."/>
            <person name="Sutton G.G."/>
            <person name="Tao W."/>
            <person name="Teichmann S."/>
            <person name="Tobari Y.N."/>
            <person name="Tomimura Y."/>
            <person name="Tsolas J.M."/>
            <person name="Valente V.L."/>
            <person name="Venter E."/>
            <person name="Venter J.C."/>
            <person name="Vicario S."/>
            <person name="Vieira F.G."/>
            <person name="Vilella A.J."/>
            <person name="Villasante A."/>
            <person name="Walenz B."/>
            <person name="Wang J."/>
            <person name="Wasserman M."/>
            <person name="Watts T."/>
            <person name="Wilson D."/>
            <person name="Wilson R.K."/>
            <person name="Wing R.A."/>
            <person name="Wolfner M.F."/>
            <person name="Wong A."/>
            <person name="Wong G.K."/>
            <person name="Wu C.I."/>
            <person name="Wu G."/>
            <person name="Yamamoto D."/>
            <person name="Yang H.P."/>
            <person name="Yang S.P."/>
            <person name="Yorke J.A."/>
            <person name="Yoshida K."/>
            <person name="Zdobnov E."/>
            <person name="Zhang P."/>
            <person name="Zhang Y."/>
            <person name="Zimin A.V."/>
            <person name="Baldwin J."/>
            <person name="Abdouelleil A."/>
            <person name="Abdulkadir J."/>
            <person name="Abebe A."/>
            <person name="Abera B."/>
            <person name="Abreu J."/>
            <person name="Acer S.C."/>
            <person name="Aftuck L."/>
            <person name="Alexander A."/>
            <person name="An P."/>
            <person name="Anderson E."/>
            <person name="Anderson S."/>
            <person name="Arachi H."/>
            <person name="Azer M."/>
            <person name="Bachantsang P."/>
            <person name="Barry A."/>
            <person name="Bayul T."/>
            <person name="Berlin A."/>
            <person name="Bessette D."/>
            <person name="Bloom T."/>
            <person name="Blye J."/>
            <person name="Boguslavskiy L."/>
            <person name="Bonnet C."/>
            <person name="Boukhgalter B."/>
            <person name="Bourzgui I."/>
            <person name="Brown A."/>
            <person name="Cahill P."/>
            <person name="Channer S."/>
            <person name="Cheshatsang Y."/>
            <person name="Chuda L."/>
            <person name="Citroen M."/>
            <person name="Collymore A."/>
            <person name="Cooke P."/>
            <person name="Costello M."/>
            <person name="D'Aco K."/>
            <person name="Daza R."/>
            <person name="De Haan G."/>
            <person name="DeGray S."/>
            <person name="DeMaso C."/>
            <person name="Dhargay N."/>
            <person name="Dooley K."/>
            <person name="Dooley E."/>
            <person name="Doricent M."/>
            <person name="Dorje P."/>
            <person name="Dorjee K."/>
            <person name="Dupes A."/>
            <person name="Elong R."/>
            <person name="Falk J."/>
            <person name="Farina A."/>
            <person name="Faro S."/>
            <person name="Ferguson D."/>
            <person name="Fisher S."/>
            <person name="Foley C.D."/>
            <person name="Franke A."/>
            <person name="Friedrich D."/>
            <person name="Gadbois L."/>
            <person name="Gearin G."/>
            <person name="Gearin C.R."/>
            <person name="Giannoukos G."/>
            <person name="Goode T."/>
            <person name="Graham J."/>
            <person name="Grandbois E."/>
            <person name="Grewal S."/>
            <person name="Gyaltsen K."/>
            <person name="Hafez N."/>
            <person name="Hagos B."/>
            <person name="Hall J."/>
            <person name="Henson C."/>
            <person name="Hollinger A."/>
            <person name="Honan T."/>
            <person name="Huard M.D."/>
            <person name="Hughes L."/>
            <person name="Hurhula B."/>
            <person name="Husby M.E."/>
            <person name="Kamat A."/>
            <person name="Kanga B."/>
            <person name="Kashin S."/>
            <person name="Khazanovich D."/>
            <person name="Kisner P."/>
            <person name="Lance K."/>
            <person name="Lara M."/>
            <person name="Lee W."/>
            <person name="Lennon N."/>
            <person name="Letendre F."/>
            <person name="LeVine R."/>
            <person name="Lipovsky A."/>
            <person name="Liu X."/>
            <person name="Liu J."/>
            <person name="Liu S."/>
            <person name="Lokyitsang T."/>
            <person name="Lokyitsang Y."/>
            <person name="Lubonja R."/>
            <person name="Lui A."/>
            <person name="MacDonald P."/>
            <person name="Magnisalis V."/>
            <person name="Maru K."/>
            <person name="Matthews C."/>
            <person name="McCusker W."/>
            <person name="McDonough S."/>
            <person name="Mehta T."/>
            <person name="Meldrim J."/>
            <person name="Meneus L."/>
            <person name="Mihai O."/>
            <person name="Mihalev A."/>
            <person name="Mihova T."/>
            <person name="Mittelman R."/>
            <person name="Mlenga V."/>
            <person name="Montmayeur A."/>
            <person name="Mulrain L."/>
            <person name="Navidi A."/>
            <person name="Naylor J."/>
            <person name="Negash T."/>
            <person name="Nguyen T."/>
            <person name="Nguyen N."/>
            <person name="Nicol R."/>
            <person name="Norbu C."/>
            <person name="Norbu N."/>
            <person name="Novod N."/>
            <person name="O'Neill B."/>
            <person name="Osman S."/>
            <person name="Markiewicz E."/>
            <person name="Oyono O.L."/>
            <person name="Patti C."/>
            <person name="Phunkhang P."/>
            <person name="Pierre F."/>
            <person name="Priest M."/>
            <person name="Raghuraman S."/>
            <person name="Rege F."/>
            <person name="Reyes R."/>
            <person name="Rise C."/>
            <person name="Rogov P."/>
            <person name="Ross K."/>
            <person name="Ryan E."/>
            <person name="Settipalli S."/>
            <person name="Shea T."/>
            <person name="Sherpa N."/>
            <person name="Shi L."/>
            <person name="Shih D."/>
            <person name="Sparrow T."/>
            <person name="Spaulding J."/>
            <person name="Stalker J."/>
            <person name="Stange-Thomann N."/>
            <person name="Stavropoulos S."/>
            <person name="Stone C."/>
            <person name="Strader C."/>
            <person name="Tesfaye S."/>
            <person name="Thomson T."/>
            <person name="Thoulutsang Y."/>
            <person name="Thoulutsang D."/>
            <person name="Topham K."/>
            <person name="Topping I."/>
            <person name="Tsamla T."/>
            <person name="Vassiliev H."/>
            <person name="Vo A."/>
            <person name="Wangchuk T."/>
            <person name="Wangdi T."/>
            <person name="Weiand M."/>
            <person name="Wilkinson J."/>
            <person name="Wilson A."/>
            <person name="Yadav S."/>
            <person name="Young G."/>
            <person name="Yu Q."/>
            <person name="Zembek L."/>
            <person name="Zhong D."/>
            <person name="Zimmer A."/>
            <person name="Zwirko Z."/>
            <person name="Jaffe D.B."/>
            <person name="Alvarez P."/>
            <person name="Brockman W."/>
            <person name="Butler J."/>
            <person name="Chin C."/>
            <person name="Gnerre S."/>
            <person name="Grabherr M."/>
            <person name="Kleber M."/>
            <person name="Mauceli E."/>
            <person name="MacCallum I."/>
        </authorList>
    </citation>
    <scope>NUCLEOTIDE SEQUENCE [LARGE SCALE GENOMIC DNA]</scope>
    <source>
        <strain evidence="4">Tai18E2 / Tucson 14021-0261.01</strain>
    </source>
</reference>
<dbReference type="InterPro" id="IPR050577">
    <property type="entry name" value="MAPR/NEUFC/NENF-like"/>
</dbReference>
<comment type="similarity">
    <text evidence="1">Belongs to the cytochrome b5 family. MAPR subfamily.</text>
</comment>
<organism evidence="3 4">
    <name type="scientific">Drosophila yakuba</name>
    <name type="common">Fruit fly</name>
    <dbReference type="NCBI Taxonomy" id="7245"/>
    <lineage>
        <taxon>Eukaryota</taxon>
        <taxon>Metazoa</taxon>
        <taxon>Ecdysozoa</taxon>
        <taxon>Arthropoda</taxon>
        <taxon>Hexapoda</taxon>
        <taxon>Insecta</taxon>
        <taxon>Pterygota</taxon>
        <taxon>Neoptera</taxon>
        <taxon>Endopterygota</taxon>
        <taxon>Diptera</taxon>
        <taxon>Brachycera</taxon>
        <taxon>Muscomorpha</taxon>
        <taxon>Ephydroidea</taxon>
        <taxon>Drosophilidae</taxon>
        <taxon>Drosophila</taxon>
        <taxon>Sophophora</taxon>
    </lineage>
</organism>
<feature type="domain" description="Cytochrome b5 heme-binding" evidence="2">
    <location>
        <begin position="87"/>
        <end position="173"/>
    </location>
</feature>
<dbReference type="Proteomes" id="UP000002282">
    <property type="component" value="Chromosome 2L"/>
</dbReference>
<dbReference type="GO" id="GO:0012505">
    <property type="term" value="C:endomembrane system"/>
    <property type="evidence" value="ECO:0007669"/>
    <property type="project" value="TreeGrafter"/>
</dbReference>
<dbReference type="GO" id="GO:0016020">
    <property type="term" value="C:membrane"/>
    <property type="evidence" value="ECO:0007669"/>
    <property type="project" value="TreeGrafter"/>
</dbReference>
<dbReference type="SMART" id="SM01117">
    <property type="entry name" value="Cyt-b5"/>
    <property type="match status" value="1"/>
</dbReference>
<dbReference type="SUPFAM" id="SSF55856">
    <property type="entry name" value="Cytochrome b5-like heme/steroid binding domain"/>
    <property type="match status" value="1"/>
</dbReference>
<dbReference type="InterPro" id="IPR036400">
    <property type="entry name" value="Cyt_B5-like_heme/steroid_sf"/>
</dbReference>
<protein>
    <recommendedName>
        <fullName evidence="2">Cytochrome b5 heme-binding domain-containing protein</fullName>
    </recommendedName>
</protein>
<keyword evidence="4" id="KW-1185">Reference proteome</keyword>
<gene>
    <name evidence="3" type="primary">Dyak\GE15345</name>
    <name evidence="3" type="synonym">dyak_GLEANR_1687</name>
    <name evidence="3" type="synonym">GE15345</name>
    <name evidence="3" type="ORF">Dyak_GE15345</name>
</gene>
<dbReference type="eggNOG" id="KOG1110">
    <property type="taxonomic scope" value="Eukaryota"/>
</dbReference>
<evidence type="ECO:0000259" key="2">
    <source>
        <dbReference type="SMART" id="SM01117"/>
    </source>
</evidence>
<dbReference type="HOGENOM" id="CLU_109095_0_0_1"/>
<accession>B4P3M7</accession>
<dbReference type="PANTHER" id="PTHR10281:SF76">
    <property type="entry name" value="CALCUTTA CUP-RELATED"/>
    <property type="match status" value="1"/>
</dbReference>
<evidence type="ECO:0000313" key="4">
    <source>
        <dbReference type="Proteomes" id="UP000002282"/>
    </source>
</evidence>
<dbReference type="Gene3D" id="3.10.120.10">
    <property type="entry name" value="Cytochrome b5-like heme/steroid binding domain"/>
    <property type="match status" value="1"/>
</dbReference>